<name>F2L2X1_THEU7</name>
<dbReference type="HOGENOM" id="CLU_061980_4_1_2"/>
<dbReference type="CDD" id="cd04182">
    <property type="entry name" value="GT_2_like_f"/>
    <property type="match status" value="1"/>
</dbReference>
<dbReference type="Proteomes" id="UP000008138">
    <property type="component" value="Chromosome"/>
</dbReference>
<protein>
    <submittedName>
        <fullName evidence="2">4-diphosphocytidyl-2C-methyl-D-erythritol synthase</fullName>
    </submittedName>
</protein>
<reference key="2">
    <citation type="submission" date="2011-03" db="EMBL/GenBank/DDBJ databases">
        <title>Complete genome sequence of the thermoacidophilic crenarchaeon Thermoproteus uzoniensis 768-20.</title>
        <authorList>
            <person name="Mardanov A.V."/>
            <person name="Gumerov V.M."/>
            <person name="Beletsky A.V."/>
            <person name="Prokofeva M.I."/>
            <person name="Bonch-Osmolovskaya E.A."/>
            <person name="Ravin N.V."/>
            <person name="Skryabin K.G."/>
        </authorList>
    </citation>
    <scope>NUCLEOTIDE SEQUENCE</scope>
    <source>
        <strain>768-20</strain>
    </source>
</reference>
<evidence type="ECO:0000313" key="3">
    <source>
        <dbReference type="Proteomes" id="UP000008138"/>
    </source>
</evidence>
<evidence type="ECO:0000259" key="1">
    <source>
        <dbReference type="Pfam" id="PF12804"/>
    </source>
</evidence>
<keyword evidence="3" id="KW-1185">Reference proteome</keyword>
<dbReference type="EMBL" id="CP002590">
    <property type="protein sequence ID" value="AEA11909.1"/>
    <property type="molecule type" value="Genomic_DNA"/>
</dbReference>
<dbReference type="PANTHER" id="PTHR43777">
    <property type="entry name" value="MOLYBDENUM COFACTOR CYTIDYLYLTRANSFERASE"/>
    <property type="match status" value="1"/>
</dbReference>
<dbReference type="GeneID" id="10359958"/>
<dbReference type="Gene3D" id="3.90.550.10">
    <property type="entry name" value="Spore Coat Polysaccharide Biosynthesis Protein SpsA, Chain A"/>
    <property type="match status" value="1"/>
</dbReference>
<dbReference type="InterPro" id="IPR025877">
    <property type="entry name" value="MobA-like_NTP_Trfase"/>
</dbReference>
<dbReference type="GO" id="GO:0016779">
    <property type="term" value="F:nucleotidyltransferase activity"/>
    <property type="evidence" value="ECO:0007669"/>
    <property type="project" value="UniProtKB-ARBA"/>
</dbReference>
<dbReference type="InterPro" id="IPR029044">
    <property type="entry name" value="Nucleotide-diphossugar_trans"/>
</dbReference>
<dbReference type="OrthoDB" id="28434at2157"/>
<dbReference type="STRING" id="999630.TUZN_0413"/>
<accession>F2L2X1</accession>
<reference evidence="2 3" key="1">
    <citation type="journal article" date="2011" name="J. Bacteriol.">
        <title>Complete genome sequence of the thermoacidophilic crenarchaeon Thermoproteus uzoniensis 768-20.</title>
        <authorList>
            <person name="Mardanov A.V."/>
            <person name="Gumerov V.M."/>
            <person name="Beletsky A.V."/>
            <person name="Prokofeva M.I."/>
            <person name="Bonch-Osmolovskaya E.A."/>
            <person name="Ravin N.V."/>
            <person name="Skryabin K.G."/>
        </authorList>
    </citation>
    <scope>NUCLEOTIDE SEQUENCE [LARGE SCALE GENOMIC DNA]</scope>
    <source>
        <strain evidence="2 3">768-20</strain>
    </source>
</reference>
<evidence type="ECO:0000313" key="2">
    <source>
        <dbReference type="EMBL" id="AEA11909.1"/>
    </source>
</evidence>
<dbReference type="RefSeq" id="WP_013679245.1">
    <property type="nucleotide sequence ID" value="NC_015315.1"/>
</dbReference>
<sequence length="192" mass="20541">MSTAVVVLAAGESRRFDGFKLLADICGEPVVVRSVKSATAAGVGPVYVVVGHNAEAVRTAIERRGLDVAFVYNPWYGLGLSTSLKAALISAPFFKRYIIALGDMPLVRPDTYRRLLAHGDAADIVYPTYGGVRGNPVLIRRSVLPKVLDIQGDIGIRAIMGASKSIGVEVDDPGILIDVDNKRDMTAVCGWE</sequence>
<dbReference type="PANTHER" id="PTHR43777:SF1">
    <property type="entry name" value="MOLYBDENUM COFACTOR CYTIDYLYLTRANSFERASE"/>
    <property type="match status" value="1"/>
</dbReference>
<organism evidence="2 3">
    <name type="scientific">Thermoproteus uzoniensis (strain 768-20)</name>
    <dbReference type="NCBI Taxonomy" id="999630"/>
    <lineage>
        <taxon>Archaea</taxon>
        <taxon>Thermoproteota</taxon>
        <taxon>Thermoprotei</taxon>
        <taxon>Thermoproteales</taxon>
        <taxon>Thermoproteaceae</taxon>
        <taxon>Thermoproteus</taxon>
    </lineage>
</organism>
<dbReference type="Pfam" id="PF12804">
    <property type="entry name" value="NTP_transf_3"/>
    <property type="match status" value="1"/>
</dbReference>
<feature type="domain" description="MobA-like NTP transferase" evidence="1">
    <location>
        <begin position="5"/>
        <end position="162"/>
    </location>
</feature>
<dbReference type="AlphaFoldDB" id="F2L2X1"/>
<dbReference type="KEGG" id="tuz:TUZN_0413"/>
<dbReference type="eggNOG" id="arCOG01873">
    <property type="taxonomic scope" value="Archaea"/>
</dbReference>
<proteinExistence type="predicted"/>
<dbReference type="SUPFAM" id="SSF53448">
    <property type="entry name" value="Nucleotide-diphospho-sugar transferases"/>
    <property type="match status" value="1"/>
</dbReference>
<gene>
    <name evidence="2" type="ordered locus">TUZN_0413</name>
</gene>